<gene>
    <name evidence="2" type="ORF">Agub_g8880</name>
</gene>
<comment type="caution">
    <text evidence="2">The sequence shown here is derived from an EMBL/GenBank/DDBJ whole genome shotgun (WGS) entry which is preliminary data.</text>
</comment>
<proteinExistence type="predicted"/>
<dbReference type="EMBL" id="BMAR01000017">
    <property type="protein sequence ID" value="GFR47200.1"/>
    <property type="molecule type" value="Genomic_DNA"/>
</dbReference>
<feature type="region of interest" description="Disordered" evidence="1">
    <location>
        <begin position="70"/>
        <end position="104"/>
    </location>
</feature>
<dbReference type="Proteomes" id="UP001054857">
    <property type="component" value="Unassembled WGS sequence"/>
</dbReference>
<reference evidence="2 3" key="1">
    <citation type="journal article" date="2021" name="Sci. Rep.">
        <title>Genome sequencing of the multicellular alga Astrephomene provides insights into convergent evolution of germ-soma differentiation.</title>
        <authorList>
            <person name="Yamashita S."/>
            <person name="Yamamoto K."/>
            <person name="Matsuzaki R."/>
            <person name="Suzuki S."/>
            <person name="Yamaguchi H."/>
            <person name="Hirooka S."/>
            <person name="Minakuchi Y."/>
            <person name="Miyagishima S."/>
            <person name="Kawachi M."/>
            <person name="Toyoda A."/>
            <person name="Nozaki H."/>
        </authorList>
    </citation>
    <scope>NUCLEOTIDE SEQUENCE [LARGE SCALE GENOMIC DNA]</scope>
    <source>
        <strain evidence="2 3">NIES-4017</strain>
    </source>
</reference>
<evidence type="ECO:0000256" key="1">
    <source>
        <dbReference type="SAM" id="MobiDB-lite"/>
    </source>
</evidence>
<evidence type="ECO:0000313" key="3">
    <source>
        <dbReference type="Proteomes" id="UP001054857"/>
    </source>
</evidence>
<protein>
    <submittedName>
        <fullName evidence="2">Uncharacterized protein</fullName>
    </submittedName>
</protein>
<accession>A0AAD3DSF6</accession>
<dbReference type="AlphaFoldDB" id="A0AAD3DSF6"/>
<keyword evidence="3" id="KW-1185">Reference proteome</keyword>
<evidence type="ECO:0000313" key="2">
    <source>
        <dbReference type="EMBL" id="GFR47200.1"/>
    </source>
</evidence>
<sequence>MFLRGTNLVFLRINGVPNVSESTLFSKCFPPLTPAQDAVNSTVAEARQRFGQGLKPTGVGCIPTHSPSFSTIPHPLYPPPPDHVCPSLREEGRGEEGAEEEKQELQWLKEQFQQEK</sequence>
<name>A0AAD3DSF6_9CHLO</name>
<organism evidence="2 3">
    <name type="scientific">Astrephomene gubernaculifera</name>
    <dbReference type="NCBI Taxonomy" id="47775"/>
    <lineage>
        <taxon>Eukaryota</taxon>
        <taxon>Viridiplantae</taxon>
        <taxon>Chlorophyta</taxon>
        <taxon>core chlorophytes</taxon>
        <taxon>Chlorophyceae</taxon>
        <taxon>CS clade</taxon>
        <taxon>Chlamydomonadales</taxon>
        <taxon>Astrephomenaceae</taxon>
        <taxon>Astrephomene</taxon>
    </lineage>
</organism>